<dbReference type="GO" id="GO:0051301">
    <property type="term" value="P:cell division"/>
    <property type="evidence" value="ECO:0007669"/>
    <property type="project" value="UniProtKB-KW"/>
</dbReference>
<dbReference type="Ensembl" id="ENSCLMT00005023842.1">
    <property type="protein sequence ID" value="ENSCLMP00005022758.1"/>
    <property type="gene ID" value="ENSCLMG00005011296.1"/>
</dbReference>
<dbReference type="PANTHER" id="PTHR16040">
    <property type="entry name" value="AUSTRALIN, ISOFORM A-RELATED"/>
    <property type="match status" value="1"/>
</dbReference>
<keyword evidence="6" id="KW-0498">Mitosis</keyword>
<evidence type="ECO:0000313" key="12">
    <source>
        <dbReference type="Ensembl" id="ENSCLMP00005022758.1"/>
    </source>
</evidence>
<dbReference type="GO" id="GO:0051233">
    <property type="term" value="C:spindle midzone"/>
    <property type="evidence" value="ECO:0007669"/>
    <property type="project" value="TreeGrafter"/>
</dbReference>
<evidence type="ECO:0000256" key="1">
    <source>
        <dbReference type="ARBA" id="ARBA00004123"/>
    </source>
</evidence>
<keyword evidence="9" id="KW-0137">Centromere</keyword>
<keyword evidence="13" id="KW-1185">Reference proteome</keyword>
<dbReference type="GO" id="GO:0005634">
    <property type="term" value="C:nucleus"/>
    <property type="evidence" value="ECO:0007669"/>
    <property type="project" value="UniProtKB-SubCell"/>
</dbReference>
<dbReference type="PANTHER" id="PTHR16040:SF10">
    <property type="entry name" value="BOREALIN-2"/>
    <property type="match status" value="1"/>
</dbReference>
<evidence type="ECO:0000256" key="2">
    <source>
        <dbReference type="ARBA" id="ARBA00004584"/>
    </source>
</evidence>
<evidence type="ECO:0000256" key="8">
    <source>
        <dbReference type="ARBA" id="ARBA00023306"/>
    </source>
</evidence>
<comment type="similarity">
    <text evidence="3">Belongs to the borealin family.</text>
</comment>
<dbReference type="GO" id="GO:0032133">
    <property type="term" value="C:chromosome passenger complex"/>
    <property type="evidence" value="ECO:0007669"/>
    <property type="project" value="TreeGrafter"/>
</dbReference>
<organism evidence="12 13">
    <name type="scientific">Cyclopterus lumpus</name>
    <name type="common">Lumpsucker</name>
    <dbReference type="NCBI Taxonomy" id="8103"/>
    <lineage>
        <taxon>Eukaryota</taxon>
        <taxon>Metazoa</taxon>
        <taxon>Chordata</taxon>
        <taxon>Craniata</taxon>
        <taxon>Vertebrata</taxon>
        <taxon>Euteleostomi</taxon>
        <taxon>Actinopterygii</taxon>
        <taxon>Neopterygii</taxon>
        <taxon>Teleostei</taxon>
        <taxon>Neoteleostei</taxon>
        <taxon>Acanthomorphata</taxon>
        <taxon>Eupercaria</taxon>
        <taxon>Perciformes</taxon>
        <taxon>Cottioidei</taxon>
        <taxon>Cottales</taxon>
        <taxon>Cyclopteridae</taxon>
        <taxon>Cyclopterus</taxon>
    </lineage>
</organism>
<dbReference type="GO" id="GO:0000775">
    <property type="term" value="C:chromosome, centromeric region"/>
    <property type="evidence" value="ECO:0007669"/>
    <property type="project" value="UniProtKB-SubCell"/>
</dbReference>
<accession>A0A8C2Z6H3</accession>
<keyword evidence="4" id="KW-0158">Chromosome</keyword>
<keyword evidence="5" id="KW-0132">Cell division</keyword>
<dbReference type="Pfam" id="PF10444">
    <property type="entry name" value="Nbl1_Borealin_N"/>
    <property type="match status" value="1"/>
</dbReference>
<evidence type="ECO:0000256" key="6">
    <source>
        <dbReference type="ARBA" id="ARBA00022776"/>
    </source>
</evidence>
<dbReference type="InterPro" id="IPR018867">
    <property type="entry name" value="Cell_div_borealin"/>
</dbReference>
<sequence length="194" mass="22383">MMARRTRHAGKAQSKEQLSRDMRQSRLALFIQQFEKEAQERMNELEARMDNMLATVDKVFKVELMKMPPSLQKTRIGDLISGEWVKSVLFLHQNCLYDNMVVHGHACRVYFITPSVLLEEEISSSEVFACGKLVCNIRLFFYSGSVTAKRTRSCLIKTNDQTAKANLKLRSVPALLRSETWCRAACDYKYISFN</sequence>
<keyword evidence="7" id="KW-0539">Nucleus</keyword>
<feature type="compositionally biased region" description="Basic residues" evidence="10">
    <location>
        <begin position="1"/>
        <end position="10"/>
    </location>
</feature>
<reference evidence="12" key="2">
    <citation type="submission" date="2025-09" db="UniProtKB">
        <authorList>
            <consortium name="Ensembl"/>
        </authorList>
    </citation>
    <scope>IDENTIFICATION</scope>
</reference>
<dbReference type="Gene3D" id="6.10.250.1900">
    <property type="match status" value="1"/>
</dbReference>
<comment type="subcellular location">
    <subcellularLocation>
        <location evidence="2">Chromosome</location>
        <location evidence="2">Centromere</location>
    </subcellularLocation>
    <subcellularLocation>
        <location evidence="1">Nucleus</location>
    </subcellularLocation>
</comment>
<keyword evidence="8" id="KW-0131">Cell cycle</keyword>
<evidence type="ECO:0000256" key="3">
    <source>
        <dbReference type="ARBA" id="ARBA00009914"/>
    </source>
</evidence>
<evidence type="ECO:0000256" key="7">
    <source>
        <dbReference type="ARBA" id="ARBA00023242"/>
    </source>
</evidence>
<proteinExistence type="inferred from homology"/>
<feature type="region of interest" description="Disordered" evidence="10">
    <location>
        <begin position="1"/>
        <end position="21"/>
    </location>
</feature>
<dbReference type="GO" id="GO:0000070">
    <property type="term" value="P:mitotic sister chromatid segregation"/>
    <property type="evidence" value="ECO:0007669"/>
    <property type="project" value="TreeGrafter"/>
</dbReference>
<name>A0A8C2Z6H3_CYCLU</name>
<dbReference type="InterPro" id="IPR018851">
    <property type="entry name" value="Borealin_N"/>
</dbReference>
<evidence type="ECO:0000256" key="9">
    <source>
        <dbReference type="ARBA" id="ARBA00023328"/>
    </source>
</evidence>
<dbReference type="AlphaFoldDB" id="A0A8C2Z6H3"/>
<evidence type="ECO:0000313" key="13">
    <source>
        <dbReference type="Proteomes" id="UP000694565"/>
    </source>
</evidence>
<evidence type="ECO:0000256" key="4">
    <source>
        <dbReference type="ARBA" id="ARBA00022454"/>
    </source>
</evidence>
<evidence type="ECO:0000256" key="10">
    <source>
        <dbReference type="SAM" id="MobiDB-lite"/>
    </source>
</evidence>
<evidence type="ECO:0000259" key="11">
    <source>
        <dbReference type="Pfam" id="PF10444"/>
    </source>
</evidence>
<evidence type="ECO:0000256" key="5">
    <source>
        <dbReference type="ARBA" id="ARBA00022618"/>
    </source>
</evidence>
<feature type="domain" description="Borealin N-terminal" evidence="11">
    <location>
        <begin position="27"/>
        <end position="80"/>
    </location>
</feature>
<reference evidence="12" key="1">
    <citation type="submission" date="2025-08" db="UniProtKB">
        <authorList>
            <consortium name="Ensembl"/>
        </authorList>
    </citation>
    <scope>IDENTIFICATION</scope>
</reference>
<dbReference type="GeneTree" id="ENSGT00390000005970"/>
<protein>
    <recommendedName>
        <fullName evidence="11">Borealin N-terminal domain-containing protein</fullName>
    </recommendedName>
</protein>
<dbReference type="Proteomes" id="UP000694565">
    <property type="component" value="Unplaced"/>
</dbReference>